<dbReference type="InterPro" id="IPR003594">
    <property type="entry name" value="HATPase_dom"/>
</dbReference>
<dbReference type="SUPFAM" id="SSF47384">
    <property type="entry name" value="Homodimeric domain of signal transducing histidine kinase"/>
    <property type="match status" value="1"/>
</dbReference>
<evidence type="ECO:0000256" key="8">
    <source>
        <dbReference type="SAM" id="Phobius"/>
    </source>
</evidence>
<evidence type="ECO:0000256" key="2">
    <source>
        <dbReference type="ARBA" id="ARBA00012438"/>
    </source>
</evidence>
<evidence type="ECO:0000256" key="3">
    <source>
        <dbReference type="ARBA" id="ARBA00022553"/>
    </source>
</evidence>
<evidence type="ECO:0000259" key="9">
    <source>
        <dbReference type="PROSITE" id="PS50109"/>
    </source>
</evidence>
<feature type="transmembrane region" description="Helical" evidence="8">
    <location>
        <begin position="123"/>
        <end position="146"/>
    </location>
</feature>
<accession>A0A1N6JQM3</accession>
<sequence>MKLLEKYNRINLLSTIAIFVLAGIAFYFALHFTLLRQVDEDLEIEQNEISNFVHQHDSLPRPVEVKDQQILFRQTAEPVEGQLYETIEMPGDEEQFRKLEFSIRAGGQWYNVSVSKSLEGTELITRSVFLITFCTILLILIATFVINRTTLKRLWQPFYHSLEILQQFKVGNRQVLKFPPTGIDEFSFMNATLERSTEKALQDYEALKVFTENASHELQTPLAIIRSKLEVIMQDENMQEHQFAALQGAIEALNKLARMNQSLLLLTKIENEQFASKSLVSIDQLLTKKIAQFKELWEDRHLTVHTEIKAVTLNANKELIEFLLNNLFSNATRHNYDHGEIFISLDEEQMVISNTGNNTPLSKTHLFQRFYNPSNSSTSNGLGLAVIRQICEASGLRVTYDYEVEKHVFTIHFK</sequence>
<evidence type="ECO:0000256" key="1">
    <source>
        <dbReference type="ARBA" id="ARBA00000085"/>
    </source>
</evidence>
<keyword evidence="4" id="KW-0808">Transferase</keyword>
<dbReference type="SMART" id="SM00387">
    <property type="entry name" value="HATPase_c"/>
    <property type="match status" value="1"/>
</dbReference>
<name>A0A1N6JQM3_9BACT</name>
<evidence type="ECO:0000256" key="4">
    <source>
        <dbReference type="ARBA" id="ARBA00022679"/>
    </source>
</evidence>
<evidence type="ECO:0000313" key="10">
    <source>
        <dbReference type="EMBL" id="SIO46479.1"/>
    </source>
</evidence>
<dbReference type="Pfam" id="PF02518">
    <property type="entry name" value="HATPase_c"/>
    <property type="match status" value="1"/>
</dbReference>
<feature type="transmembrane region" description="Helical" evidence="8">
    <location>
        <begin position="12"/>
        <end position="30"/>
    </location>
</feature>
<dbReference type="Proteomes" id="UP000185003">
    <property type="component" value="Unassembled WGS sequence"/>
</dbReference>
<evidence type="ECO:0000256" key="7">
    <source>
        <dbReference type="ARBA" id="ARBA00022989"/>
    </source>
</evidence>
<keyword evidence="5 8" id="KW-0812">Transmembrane</keyword>
<dbReference type="PANTHER" id="PTHR45436:SF5">
    <property type="entry name" value="SENSOR HISTIDINE KINASE TRCS"/>
    <property type="match status" value="1"/>
</dbReference>
<dbReference type="GO" id="GO:0000155">
    <property type="term" value="F:phosphorelay sensor kinase activity"/>
    <property type="evidence" value="ECO:0007669"/>
    <property type="project" value="InterPro"/>
</dbReference>
<dbReference type="Gene3D" id="3.30.565.10">
    <property type="entry name" value="Histidine kinase-like ATPase, C-terminal domain"/>
    <property type="match status" value="1"/>
</dbReference>
<dbReference type="STRING" id="536979.SAMN04488055_4267"/>
<keyword evidence="8" id="KW-0472">Membrane</keyword>
<dbReference type="EC" id="2.7.13.3" evidence="2"/>
<protein>
    <recommendedName>
        <fullName evidence="2">histidine kinase</fullName>
        <ecNumber evidence="2">2.7.13.3</ecNumber>
    </recommendedName>
</protein>
<dbReference type="Gene3D" id="1.10.287.130">
    <property type="match status" value="1"/>
</dbReference>
<dbReference type="Pfam" id="PF00512">
    <property type="entry name" value="HisKA"/>
    <property type="match status" value="1"/>
</dbReference>
<dbReference type="InterPro" id="IPR003661">
    <property type="entry name" value="HisK_dim/P_dom"/>
</dbReference>
<dbReference type="EMBL" id="FSRA01000002">
    <property type="protein sequence ID" value="SIO46479.1"/>
    <property type="molecule type" value="Genomic_DNA"/>
</dbReference>
<gene>
    <name evidence="10" type="ORF">SAMN04488055_4267</name>
</gene>
<feature type="domain" description="Histidine kinase" evidence="9">
    <location>
        <begin position="213"/>
        <end position="414"/>
    </location>
</feature>
<dbReference type="InterPro" id="IPR005467">
    <property type="entry name" value="His_kinase_dom"/>
</dbReference>
<keyword evidence="7 8" id="KW-1133">Transmembrane helix</keyword>
<dbReference type="InterPro" id="IPR036890">
    <property type="entry name" value="HATPase_C_sf"/>
</dbReference>
<dbReference type="CDD" id="cd00082">
    <property type="entry name" value="HisKA"/>
    <property type="match status" value="1"/>
</dbReference>
<keyword evidence="11" id="KW-1185">Reference proteome</keyword>
<dbReference type="GO" id="GO:0005886">
    <property type="term" value="C:plasma membrane"/>
    <property type="evidence" value="ECO:0007669"/>
    <property type="project" value="TreeGrafter"/>
</dbReference>
<evidence type="ECO:0000256" key="5">
    <source>
        <dbReference type="ARBA" id="ARBA00022692"/>
    </source>
</evidence>
<evidence type="ECO:0000313" key="11">
    <source>
        <dbReference type="Proteomes" id="UP000185003"/>
    </source>
</evidence>
<dbReference type="AlphaFoldDB" id="A0A1N6JQM3"/>
<dbReference type="PANTHER" id="PTHR45436">
    <property type="entry name" value="SENSOR HISTIDINE KINASE YKOH"/>
    <property type="match status" value="1"/>
</dbReference>
<evidence type="ECO:0000256" key="6">
    <source>
        <dbReference type="ARBA" id="ARBA00022777"/>
    </source>
</evidence>
<dbReference type="RefSeq" id="WP_074241631.1">
    <property type="nucleotide sequence ID" value="NZ_FSRA01000002.1"/>
</dbReference>
<organism evidence="10 11">
    <name type="scientific">Chitinophaga niabensis</name>
    <dbReference type="NCBI Taxonomy" id="536979"/>
    <lineage>
        <taxon>Bacteria</taxon>
        <taxon>Pseudomonadati</taxon>
        <taxon>Bacteroidota</taxon>
        <taxon>Chitinophagia</taxon>
        <taxon>Chitinophagales</taxon>
        <taxon>Chitinophagaceae</taxon>
        <taxon>Chitinophaga</taxon>
    </lineage>
</organism>
<dbReference type="OrthoDB" id="1522504at2"/>
<dbReference type="SMART" id="SM00388">
    <property type="entry name" value="HisKA"/>
    <property type="match status" value="1"/>
</dbReference>
<comment type="catalytic activity">
    <reaction evidence="1">
        <text>ATP + protein L-histidine = ADP + protein N-phospho-L-histidine.</text>
        <dbReference type="EC" id="2.7.13.3"/>
    </reaction>
</comment>
<keyword evidence="3" id="KW-0597">Phosphoprotein</keyword>
<dbReference type="SUPFAM" id="SSF55874">
    <property type="entry name" value="ATPase domain of HSP90 chaperone/DNA topoisomerase II/histidine kinase"/>
    <property type="match status" value="1"/>
</dbReference>
<dbReference type="InterPro" id="IPR036097">
    <property type="entry name" value="HisK_dim/P_sf"/>
</dbReference>
<dbReference type="InterPro" id="IPR050428">
    <property type="entry name" value="TCS_sensor_his_kinase"/>
</dbReference>
<keyword evidence="6 10" id="KW-0418">Kinase</keyword>
<reference evidence="10 11" key="1">
    <citation type="submission" date="2016-11" db="EMBL/GenBank/DDBJ databases">
        <authorList>
            <person name="Jaros S."/>
            <person name="Januszkiewicz K."/>
            <person name="Wedrychowicz H."/>
        </authorList>
    </citation>
    <scope>NUCLEOTIDE SEQUENCE [LARGE SCALE GENOMIC DNA]</scope>
    <source>
        <strain evidence="10 11">DSM 24787</strain>
    </source>
</reference>
<dbReference type="PROSITE" id="PS50109">
    <property type="entry name" value="HIS_KIN"/>
    <property type="match status" value="1"/>
</dbReference>
<proteinExistence type="predicted"/>